<dbReference type="AlphaFoldDB" id="A0AAV5MLE3"/>
<feature type="transmembrane region" description="Helical" evidence="1">
    <location>
        <begin position="340"/>
        <end position="362"/>
    </location>
</feature>
<protein>
    <recommendedName>
        <fullName evidence="2">DUF4220 domain-containing protein</fullName>
    </recommendedName>
</protein>
<reference evidence="3 4" key="1">
    <citation type="journal article" date="2021" name="Commun. Biol.">
        <title>The genome of Shorea leprosula (Dipterocarpaceae) highlights the ecological relevance of drought in aseasonal tropical rainforests.</title>
        <authorList>
            <person name="Ng K.K.S."/>
            <person name="Kobayashi M.J."/>
            <person name="Fawcett J.A."/>
            <person name="Hatakeyama M."/>
            <person name="Paape T."/>
            <person name="Ng C.H."/>
            <person name="Ang C.C."/>
            <person name="Tnah L.H."/>
            <person name="Lee C.T."/>
            <person name="Nishiyama T."/>
            <person name="Sese J."/>
            <person name="O'Brien M.J."/>
            <person name="Copetti D."/>
            <person name="Mohd Noor M.I."/>
            <person name="Ong R.C."/>
            <person name="Putra M."/>
            <person name="Sireger I.Z."/>
            <person name="Indrioko S."/>
            <person name="Kosugi Y."/>
            <person name="Izuno A."/>
            <person name="Isagi Y."/>
            <person name="Lee S.L."/>
            <person name="Shimizu K.K."/>
        </authorList>
    </citation>
    <scope>NUCLEOTIDE SEQUENCE [LARGE SCALE GENOMIC DNA]</scope>
    <source>
        <strain evidence="3">214</strain>
    </source>
</reference>
<dbReference type="InterPro" id="IPR025315">
    <property type="entry name" value="DUF4220"/>
</dbReference>
<keyword evidence="4" id="KW-1185">Reference proteome</keyword>
<feature type="transmembrane region" description="Helical" evidence="1">
    <location>
        <begin position="308"/>
        <end position="328"/>
    </location>
</feature>
<evidence type="ECO:0000256" key="1">
    <source>
        <dbReference type="SAM" id="Phobius"/>
    </source>
</evidence>
<comment type="caution">
    <text evidence="3">The sequence shown here is derived from an EMBL/GenBank/DDBJ whole genome shotgun (WGS) entry which is preliminary data.</text>
</comment>
<name>A0AAV5MLE3_9ROSI</name>
<feature type="transmembrane region" description="Helical" evidence="1">
    <location>
        <begin position="142"/>
        <end position="158"/>
    </location>
</feature>
<dbReference type="EMBL" id="BPVZ01000297">
    <property type="protein sequence ID" value="GKV49387.1"/>
    <property type="molecule type" value="Genomic_DNA"/>
</dbReference>
<dbReference type="Pfam" id="PF13968">
    <property type="entry name" value="DUF4220"/>
    <property type="match status" value="1"/>
</dbReference>
<dbReference type="PANTHER" id="PTHR31325">
    <property type="entry name" value="OS01G0798800 PROTEIN-RELATED"/>
    <property type="match status" value="1"/>
</dbReference>
<keyword evidence="1" id="KW-1133">Transmembrane helix</keyword>
<gene>
    <name evidence="3" type="ORF">SLEP1_g56141</name>
</gene>
<accession>A0AAV5MLE3</accession>
<proteinExistence type="predicted"/>
<feature type="transmembrane region" description="Helical" evidence="1">
    <location>
        <begin position="50"/>
        <end position="69"/>
    </location>
</feature>
<organism evidence="3 4">
    <name type="scientific">Rubroshorea leprosula</name>
    <dbReference type="NCBI Taxonomy" id="152421"/>
    <lineage>
        <taxon>Eukaryota</taxon>
        <taxon>Viridiplantae</taxon>
        <taxon>Streptophyta</taxon>
        <taxon>Embryophyta</taxon>
        <taxon>Tracheophyta</taxon>
        <taxon>Spermatophyta</taxon>
        <taxon>Magnoliopsida</taxon>
        <taxon>eudicotyledons</taxon>
        <taxon>Gunneridae</taxon>
        <taxon>Pentapetalae</taxon>
        <taxon>rosids</taxon>
        <taxon>malvids</taxon>
        <taxon>Malvales</taxon>
        <taxon>Dipterocarpaceae</taxon>
        <taxon>Rubroshorea</taxon>
    </lineage>
</organism>
<evidence type="ECO:0000259" key="2">
    <source>
        <dbReference type="Pfam" id="PF13968"/>
    </source>
</evidence>
<sequence>MVFSIPENVLKLWDAWNVRAFIILSLLAQVFLTLFAPLRKCLGGKWGKCVRMLIWLAYLLADWIAGLTVGSILSNQMKSPANSGDIQAFWAPFLLLHLGGPDAITSFALEDNEFWVRHLLGLILQVGSTLYVFLLSLPDNKLWLSTLLVLIASVIKYAERNRAFYLASFDNFGENWVPGERVAGLHIPKQFKKLETADPVPYGLEDDDIEPFYVNPDARSFYEPSEFFVGSDPKSIVQAAAYLFGTIRRPFLGSSLSKYQRLKGFANFGSKNKDCFAEDALLKIEIQLSLLYETLHTKLPVIVSKAGCISRILNLSCILGALLSFSLVKKHYELEEFDTWLSYGLLIGALALDFISIILLVFSDWFLIANFHNSGCFRPSKLVEFIGYFSSLEEFVRGHESNSMSVLPKSWRRPTVLALYFWGCAGRYSASRPRS</sequence>
<feature type="domain" description="DUF4220" evidence="2">
    <location>
        <begin position="55"/>
        <end position="379"/>
    </location>
</feature>
<evidence type="ECO:0000313" key="3">
    <source>
        <dbReference type="EMBL" id="GKV49387.1"/>
    </source>
</evidence>
<keyword evidence="1" id="KW-0472">Membrane</keyword>
<dbReference type="Proteomes" id="UP001054252">
    <property type="component" value="Unassembled WGS sequence"/>
</dbReference>
<feature type="transmembrane region" description="Helical" evidence="1">
    <location>
        <begin position="89"/>
        <end position="109"/>
    </location>
</feature>
<keyword evidence="1" id="KW-0812">Transmembrane</keyword>
<feature type="transmembrane region" description="Helical" evidence="1">
    <location>
        <begin position="20"/>
        <end position="38"/>
    </location>
</feature>
<evidence type="ECO:0000313" key="4">
    <source>
        <dbReference type="Proteomes" id="UP001054252"/>
    </source>
</evidence>
<feature type="transmembrane region" description="Helical" evidence="1">
    <location>
        <begin position="116"/>
        <end position="136"/>
    </location>
</feature>